<dbReference type="InterPro" id="IPR002912">
    <property type="entry name" value="ACT_dom"/>
</dbReference>
<dbReference type="STRING" id="1445607.JCM10512_3437"/>
<organism evidence="16 17">
    <name type="scientific">Bacteroides reticulotermitis JCM 10512</name>
    <dbReference type="NCBI Taxonomy" id="1445607"/>
    <lineage>
        <taxon>Bacteria</taxon>
        <taxon>Pseudomonadati</taxon>
        <taxon>Bacteroidota</taxon>
        <taxon>Bacteroidia</taxon>
        <taxon>Bacteroidales</taxon>
        <taxon>Bacteroidaceae</taxon>
        <taxon>Bacteroides</taxon>
    </lineage>
</organism>
<evidence type="ECO:0000256" key="5">
    <source>
        <dbReference type="ARBA" id="ARBA00011744"/>
    </source>
</evidence>
<keyword evidence="8 14" id="KW-0808">Transferase</keyword>
<dbReference type="CDD" id="cd07035">
    <property type="entry name" value="TPP_PYR_POX_like"/>
    <property type="match status" value="1"/>
</dbReference>
<dbReference type="InterPro" id="IPR012000">
    <property type="entry name" value="Thiamin_PyroP_enz_cen_dom"/>
</dbReference>
<dbReference type="InterPro" id="IPR012001">
    <property type="entry name" value="Thiamin_PyroP_enz_TPP-bd_dom"/>
</dbReference>
<evidence type="ECO:0000256" key="8">
    <source>
        <dbReference type="ARBA" id="ARBA00022679"/>
    </source>
</evidence>
<dbReference type="FunFam" id="3.40.50.1220:FF:000008">
    <property type="entry name" value="Acetolactate synthase"/>
    <property type="match status" value="1"/>
</dbReference>
<comment type="cofactor">
    <cofactor evidence="14">
        <name>thiamine diphosphate</name>
        <dbReference type="ChEBI" id="CHEBI:58937"/>
    </cofactor>
    <text evidence="14">Binds 1 thiamine pyrophosphate per subunit.</text>
</comment>
<dbReference type="InterPro" id="IPR027271">
    <property type="entry name" value="Acetolactate_synth/TF_NikR_C"/>
</dbReference>
<keyword evidence="11 14" id="KW-0786">Thiamine pyrophosphate</keyword>
<keyword evidence="9 14" id="KW-0479">Metal-binding</keyword>
<evidence type="ECO:0000256" key="9">
    <source>
        <dbReference type="ARBA" id="ARBA00022723"/>
    </source>
</evidence>
<dbReference type="GO" id="GO:0009097">
    <property type="term" value="P:isoleucine biosynthetic process"/>
    <property type="evidence" value="ECO:0007669"/>
    <property type="project" value="UniProtKB-UniPathway"/>
</dbReference>
<dbReference type="GO" id="GO:0005948">
    <property type="term" value="C:acetolactate synthase complex"/>
    <property type="evidence" value="ECO:0007669"/>
    <property type="project" value="TreeGrafter"/>
</dbReference>
<evidence type="ECO:0000256" key="3">
    <source>
        <dbReference type="ARBA" id="ARBA00006341"/>
    </source>
</evidence>
<evidence type="ECO:0000256" key="13">
    <source>
        <dbReference type="ARBA" id="ARBA00048670"/>
    </source>
</evidence>
<dbReference type="FunFam" id="3.40.50.970:FF:000007">
    <property type="entry name" value="Acetolactate synthase"/>
    <property type="match status" value="1"/>
</dbReference>
<evidence type="ECO:0000256" key="4">
    <source>
        <dbReference type="ARBA" id="ARBA00007812"/>
    </source>
</evidence>
<dbReference type="GO" id="GO:0050660">
    <property type="term" value="F:flavin adenine dinucleotide binding"/>
    <property type="evidence" value="ECO:0007669"/>
    <property type="project" value="InterPro"/>
</dbReference>
<dbReference type="NCBIfam" id="TIGR00118">
    <property type="entry name" value="acolac_lg"/>
    <property type="match status" value="1"/>
</dbReference>
<dbReference type="UniPathway" id="UPA00047">
    <property type="reaction ID" value="UER00055"/>
</dbReference>
<keyword evidence="17" id="KW-1185">Reference proteome</keyword>
<keyword evidence="7 14" id="KW-0028">Amino-acid biosynthesis</keyword>
<dbReference type="PANTHER" id="PTHR18968:SF13">
    <property type="entry name" value="ACETOLACTATE SYNTHASE CATALYTIC SUBUNIT, MITOCHONDRIAL"/>
    <property type="match status" value="1"/>
</dbReference>
<comment type="caution">
    <text evidence="16">The sequence shown here is derived from an EMBL/GenBank/DDBJ whole genome shotgun (WGS) entry which is preliminary data.</text>
</comment>
<evidence type="ECO:0000256" key="12">
    <source>
        <dbReference type="ARBA" id="ARBA00023304"/>
    </source>
</evidence>
<dbReference type="UniPathway" id="UPA00049">
    <property type="reaction ID" value="UER00059"/>
</dbReference>
<keyword evidence="12 14" id="KW-0100">Branched-chain amino acid biosynthesis</keyword>
<evidence type="ECO:0000256" key="7">
    <source>
        <dbReference type="ARBA" id="ARBA00022605"/>
    </source>
</evidence>
<dbReference type="InterPro" id="IPR045865">
    <property type="entry name" value="ACT-like_dom_sf"/>
</dbReference>
<evidence type="ECO:0000313" key="16">
    <source>
        <dbReference type="EMBL" id="GAE85040.1"/>
    </source>
</evidence>
<reference evidence="16 17" key="1">
    <citation type="journal article" date="2014" name="Genome Announc.">
        <title>Draft Genome Sequence of Bacteroides reticulotermitis Strain JCM 10512T, Isolated from the Gut of a Termite.</title>
        <authorList>
            <person name="Yuki M."/>
            <person name="Oshima K."/>
            <person name="Suda W."/>
            <person name="Sakamoto M."/>
            <person name="Iida T."/>
            <person name="Hattori M."/>
            <person name="Ohkuma M."/>
        </authorList>
    </citation>
    <scope>NUCLEOTIDE SEQUENCE [LARGE SCALE GENOMIC DNA]</scope>
    <source>
        <strain evidence="16 17">JCM 10512</strain>
    </source>
</reference>
<dbReference type="Pfam" id="PF22629">
    <property type="entry name" value="ACT_AHAS_ss"/>
    <property type="match status" value="1"/>
</dbReference>
<dbReference type="Pfam" id="PF00205">
    <property type="entry name" value="TPP_enzyme_M"/>
    <property type="match status" value="1"/>
</dbReference>
<gene>
    <name evidence="16" type="ORF">JCM10512_3437</name>
</gene>
<dbReference type="Gene3D" id="3.30.70.1150">
    <property type="entry name" value="ACT-like. Chain A, domain 2"/>
    <property type="match status" value="1"/>
</dbReference>
<dbReference type="AlphaFoldDB" id="W4UUZ6"/>
<dbReference type="PROSITE" id="PS51671">
    <property type="entry name" value="ACT"/>
    <property type="match status" value="1"/>
</dbReference>
<dbReference type="Gene3D" id="3.30.70.260">
    <property type="match status" value="1"/>
</dbReference>
<dbReference type="GO" id="GO:0000287">
    <property type="term" value="F:magnesium ion binding"/>
    <property type="evidence" value="ECO:0007669"/>
    <property type="project" value="UniProtKB-UniRule"/>
</dbReference>
<accession>W4UUZ6</accession>
<evidence type="ECO:0000313" key="17">
    <source>
        <dbReference type="Proteomes" id="UP000019131"/>
    </source>
</evidence>
<comment type="pathway">
    <text evidence="1 14">Amino-acid biosynthesis; L-isoleucine biosynthesis; L-isoleucine from 2-oxobutanoate: step 1/4.</text>
</comment>
<dbReference type="InterPro" id="IPR012846">
    <property type="entry name" value="Acetolactate_synth_lsu"/>
</dbReference>
<dbReference type="EC" id="2.2.1.6" evidence="6 14"/>
<dbReference type="InterPro" id="IPR004789">
    <property type="entry name" value="Acetalactate_synth_ssu"/>
</dbReference>
<dbReference type="GO" id="GO:0009099">
    <property type="term" value="P:L-valine biosynthetic process"/>
    <property type="evidence" value="ECO:0007669"/>
    <property type="project" value="UniProtKB-UniPathway"/>
</dbReference>
<comment type="pathway">
    <text evidence="2 14">Amino-acid biosynthesis; L-valine biosynthesis; L-valine from pyruvate: step 1/4.</text>
</comment>
<evidence type="ECO:0000256" key="6">
    <source>
        <dbReference type="ARBA" id="ARBA00013145"/>
    </source>
</evidence>
<evidence type="ECO:0000259" key="15">
    <source>
        <dbReference type="PROSITE" id="PS51671"/>
    </source>
</evidence>
<name>W4UUZ6_9BACE</name>
<dbReference type="InterPro" id="IPR054480">
    <property type="entry name" value="AHAS_small-like_ACT"/>
</dbReference>
<dbReference type="Gene3D" id="3.40.50.970">
    <property type="match status" value="2"/>
</dbReference>
<dbReference type="CDD" id="cd04878">
    <property type="entry name" value="ACT_AHAS"/>
    <property type="match status" value="1"/>
</dbReference>
<dbReference type="Pfam" id="PF02775">
    <property type="entry name" value="TPP_enzyme_C"/>
    <property type="match status" value="1"/>
</dbReference>
<dbReference type="GO" id="GO:1990610">
    <property type="term" value="F:acetolactate synthase regulator activity"/>
    <property type="evidence" value="ECO:0007669"/>
    <property type="project" value="InterPro"/>
</dbReference>
<comment type="catalytic activity">
    <reaction evidence="13 14">
        <text>2 pyruvate + H(+) = (2S)-2-acetolactate + CO2</text>
        <dbReference type="Rhea" id="RHEA:25249"/>
        <dbReference type="ChEBI" id="CHEBI:15361"/>
        <dbReference type="ChEBI" id="CHEBI:15378"/>
        <dbReference type="ChEBI" id="CHEBI:16526"/>
        <dbReference type="ChEBI" id="CHEBI:58476"/>
        <dbReference type="EC" id="2.2.1.6"/>
    </reaction>
</comment>
<dbReference type="Proteomes" id="UP000019131">
    <property type="component" value="Unassembled WGS sequence"/>
</dbReference>
<dbReference type="PANTHER" id="PTHR18968">
    <property type="entry name" value="THIAMINE PYROPHOSPHATE ENZYMES"/>
    <property type="match status" value="1"/>
</dbReference>
<evidence type="ECO:0000256" key="1">
    <source>
        <dbReference type="ARBA" id="ARBA00004974"/>
    </source>
</evidence>
<dbReference type="InterPro" id="IPR029061">
    <property type="entry name" value="THDP-binding"/>
</dbReference>
<dbReference type="EMBL" id="BAIV01000022">
    <property type="protein sequence ID" value="GAE85040.1"/>
    <property type="molecule type" value="Genomic_DNA"/>
</dbReference>
<dbReference type="InterPro" id="IPR039368">
    <property type="entry name" value="AHAS_TPP"/>
</dbReference>
<comment type="cofactor">
    <cofactor evidence="14">
        <name>Mg(2+)</name>
        <dbReference type="ChEBI" id="CHEBI:18420"/>
    </cofactor>
    <text evidence="14">Binds 1 Mg(2+) ion per subunit.</text>
</comment>
<protein>
    <recommendedName>
        <fullName evidence="6 14">Acetolactate synthase</fullName>
        <ecNumber evidence="6 14">2.2.1.6</ecNumber>
    </recommendedName>
</protein>
<dbReference type="Pfam" id="PF02776">
    <property type="entry name" value="TPP_enzyme_N"/>
    <property type="match status" value="1"/>
</dbReference>
<evidence type="ECO:0000256" key="11">
    <source>
        <dbReference type="ARBA" id="ARBA00023052"/>
    </source>
</evidence>
<dbReference type="InterPro" id="IPR011766">
    <property type="entry name" value="TPP_enzyme_TPP-bd"/>
</dbReference>
<dbReference type="InterPro" id="IPR045229">
    <property type="entry name" value="TPP_enz"/>
</dbReference>
<dbReference type="OrthoDB" id="4494979at2"/>
<evidence type="ECO:0000256" key="2">
    <source>
        <dbReference type="ARBA" id="ARBA00005025"/>
    </source>
</evidence>
<dbReference type="Pfam" id="PF10369">
    <property type="entry name" value="ALS_ss_C"/>
    <property type="match status" value="1"/>
</dbReference>
<comment type="similarity">
    <text evidence="4 14">Belongs to the TPP enzyme family.</text>
</comment>
<dbReference type="InterPro" id="IPR029035">
    <property type="entry name" value="DHS-like_NAD/FAD-binding_dom"/>
</dbReference>
<dbReference type="NCBIfam" id="TIGR00119">
    <property type="entry name" value="acolac_sm"/>
    <property type="match status" value="1"/>
</dbReference>
<evidence type="ECO:0000256" key="14">
    <source>
        <dbReference type="RuleBase" id="RU003591"/>
    </source>
</evidence>
<dbReference type="InterPro" id="IPR019455">
    <property type="entry name" value="Acetolactate_synth_ssu_C"/>
</dbReference>
<dbReference type="CDD" id="cd02015">
    <property type="entry name" value="TPP_AHAS"/>
    <property type="match status" value="1"/>
</dbReference>
<evidence type="ECO:0000256" key="10">
    <source>
        <dbReference type="ARBA" id="ARBA00022842"/>
    </source>
</evidence>
<dbReference type="GO" id="GO:0003984">
    <property type="term" value="F:acetolactate synthase activity"/>
    <property type="evidence" value="ECO:0007669"/>
    <property type="project" value="UniProtKB-EC"/>
</dbReference>
<dbReference type="SUPFAM" id="SSF52518">
    <property type="entry name" value="Thiamin diphosphate-binding fold (THDP-binding)"/>
    <property type="match status" value="2"/>
</dbReference>
<dbReference type="Gene3D" id="3.40.50.1220">
    <property type="entry name" value="TPP-binding domain"/>
    <property type="match status" value="1"/>
</dbReference>
<dbReference type="InterPro" id="IPR039557">
    <property type="entry name" value="AHAS_ACT"/>
</dbReference>
<feature type="domain" description="ACT" evidence="15">
    <location>
        <begin position="593"/>
        <end position="667"/>
    </location>
</feature>
<dbReference type="SUPFAM" id="SSF52467">
    <property type="entry name" value="DHS-like NAD/FAD-binding domain"/>
    <property type="match status" value="1"/>
</dbReference>
<keyword evidence="10 14" id="KW-0460">Magnesium</keyword>
<dbReference type="SUPFAM" id="SSF55021">
    <property type="entry name" value="ACT-like"/>
    <property type="match status" value="2"/>
</dbReference>
<proteinExistence type="inferred from homology"/>
<sequence>MSSENKTTATSPALPQGEAPQISGAEALMRSLEHQGVKTIFGYPGGSIMPVFDALYDHQRALHHILVRHEQGAAHAAQGYARVANEVGVCLVTSGPGATNTITGIADAMIDSTPIVVIAGQVGTSFLGTDAFQEVDLVGITQPITKWSYQIRRAEDVAWAVARAFYIAKSGRPGPVVLDFAKNAQLEKVAYTPTKLDFIRSYVPVPDTEEETVIAAADLINNAERPLVLVGQGVELGNAQEELRTFLEKADMPAGCTLHGLSALSTNHPLNKGMLGMHGNLGPNVNTNKCDVLIAVGMRFDDRVTGNLATYAKQAKIIHFDIDPAEVNKNLKADIAVLGDCKQTLVAVTERLKKNQHTEWLDSFKVYEEMEEEKVIRPELYPKSKTLSMGEVVRAVSDATNHEAILVTDVGQNQMMAARYFKYTKDRSIVTSGGLGTMGFGLPAAIGATFGCPDRTVCVFMGDGGLQMNIQELGTIMEQQAPVKMIILNNNYLGNVRQWQAMFFNKRYSFTPMLNPDYMKICEGYNIASRKVYTREELKAAIDEMLGVDGPFLLEACVVEEGNVMPMTLRADRLTRCCWSAKKNKGMEKTLYTIIVHSENFAGLLNQVTAVFTRRQINIESLNVSASSIKGVHKYTITTLADNDTIEKVVKQIRKKIDVLQAHYFTDSDIYFHEIALYKVSTPEFQETPEASKVIRRYNARIVEVNPVFSIVEKNGMSEDITSLYEELKALKCVLQFVRSGRVAITTSCFERVNEFLDDREAKYNQKLEAK</sequence>
<comment type="subunit">
    <text evidence="5">Dimer of large and small chains.</text>
</comment>
<comment type="similarity">
    <text evidence="3">Belongs to the acetolactate synthase small subunit family.</text>
</comment>
<dbReference type="GO" id="GO:0030976">
    <property type="term" value="F:thiamine pyrophosphate binding"/>
    <property type="evidence" value="ECO:0007669"/>
    <property type="project" value="UniProtKB-UniRule"/>
</dbReference>